<dbReference type="GO" id="GO:0032259">
    <property type="term" value="P:methylation"/>
    <property type="evidence" value="ECO:0007669"/>
    <property type="project" value="UniProtKB-KW"/>
</dbReference>
<dbReference type="Pfam" id="PF01728">
    <property type="entry name" value="FtsJ"/>
    <property type="match status" value="1"/>
</dbReference>
<dbReference type="GO" id="GO:0006370">
    <property type="term" value="P:7-methylguanosine mRNA capping"/>
    <property type="evidence" value="ECO:0007669"/>
    <property type="project" value="TreeGrafter"/>
</dbReference>
<dbReference type="Proteomes" id="UP000194236">
    <property type="component" value="Unassembled WGS sequence"/>
</dbReference>
<evidence type="ECO:0000259" key="8">
    <source>
        <dbReference type="PROSITE" id="PS51614"/>
    </source>
</evidence>
<dbReference type="GO" id="GO:0005737">
    <property type="term" value="C:cytoplasm"/>
    <property type="evidence" value="ECO:0007669"/>
    <property type="project" value="TreeGrafter"/>
</dbReference>
<dbReference type="InterPro" id="IPR025807">
    <property type="entry name" value="Adrift-typ_MeTrfase"/>
</dbReference>
<dbReference type="EMBL" id="MUJZ01030225">
    <property type="protein sequence ID" value="OTF77931.1"/>
    <property type="molecule type" value="Genomic_DNA"/>
</dbReference>
<keyword evidence="5 7" id="KW-0949">S-adenosyl-L-methionine</keyword>
<comment type="caution">
    <text evidence="7">Lacks conserved residue(s) required for the propagation of feature annotation.</text>
</comment>
<feature type="domain" description="Adrift-type SAM-dependent 2'-O-MTase" evidence="8">
    <location>
        <begin position="121"/>
        <end position="344"/>
    </location>
</feature>
<evidence type="ECO:0000313" key="9">
    <source>
        <dbReference type="EMBL" id="OTF77931.1"/>
    </source>
</evidence>
<evidence type="ECO:0000256" key="7">
    <source>
        <dbReference type="PROSITE-ProRule" id="PRU00946"/>
    </source>
</evidence>
<dbReference type="PANTHER" id="PTHR16121:SF2">
    <property type="entry name" value="CAP-SPECIFIC MRNA (NUCLEOSIDE-2'-O-)-METHYLTRANSFERASE 2"/>
    <property type="match status" value="1"/>
</dbReference>
<dbReference type="SUPFAM" id="SSF53335">
    <property type="entry name" value="S-adenosyl-L-methionine-dependent methyltransferases"/>
    <property type="match status" value="1"/>
</dbReference>
<dbReference type="OrthoDB" id="429597at2759"/>
<dbReference type="Gene3D" id="3.40.50.12760">
    <property type="match status" value="1"/>
</dbReference>
<dbReference type="InterPro" id="IPR050851">
    <property type="entry name" value="mRNA_Cap_2O-Ribose_MeTrfase"/>
</dbReference>
<feature type="binding site" evidence="7">
    <location>
        <position position="257"/>
    </location>
    <ligand>
        <name>S-adenosyl-L-methionine</name>
        <dbReference type="ChEBI" id="CHEBI:59789"/>
    </ligand>
</feature>
<dbReference type="AlphaFoldDB" id="A0A1Y3BAM5"/>
<gene>
    <name evidence="9" type="ORF">BLA29_004611</name>
</gene>
<dbReference type="GO" id="GO:0005634">
    <property type="term" value="C:nucleus"/>
    <property type="evidence" value="ECO:0007669"/>
    <property type="project" value="UniProtKB-ARBA"/>
</dbReference>
<keyword evidence="10" id="KW-1185">Reference proteome</keyword>
<accession>A0A1Y3BAM5</accession>
<evidence type="ECO:0000256" key="4">
    <source>
        <dbReference type="ARBA" id="ARBA00022679"/>
    </source>
</evidence>
<organism evidence="9 10">
    <name type="scientific">Euroglyphus maynei</name>
    <name type="common">Mayne's house dust mite</name>
    <dbReference type="NCBI Taxonomy" id="6958"/>
    <lineage>
        <taxon>Eukaryota</taxon>
        <taxon>Metazoa</taxon>
        <taxon>Ecdysozoa</taxon>
        <taxon>Arthropoda</taxon>
        <taxon>Chelicerata</taxon>
        <taxon>Arachnida</taxon>
        <taxon>Acari</taxon>
        <taxon>Acariformes</taxon>
        <taxon>Sarcoptiformes</taxon>
        <taxon>Astigmata</taxon>
        <taxon>Psoroptidia</taxon>
        <taxon>Analgoidea</taxon>
        <taxon>Pyroglyphidae</taxon>
        <taxon>Pyroglyphinae</taxon>
        <taxon>Euroglyphus</taxon>
    </lineage>
</organism>
<evidence type="ECO:0000256" key="1">
    <source>
        <dbReference type="ARBA" id="ARBA00012770"/>
    </source>
</evidence>
<feature type="non-terminal residue" evidence="9">
    <location>
        <position position="461"/>
    </location>
</feature>
<protein>
    <recommendedName>
        <fullName evidence="2">Cap-specific mRNA (nucleoside-2'-O-)-methyltransferase 2</fullName>
        <ecNumber evidence="1">2.1.1.296</ecNumber>
    </recommendedName>
</protein>
<feature type="active site" description="Proton acceptor" evidence="7">
    <location>
        <position position="297"/>
    </location>
</feature>
<proteinExistence type="predicted"/>
<comment type="catalytic activity">
    <reaction evidence="6">
        <text>a 5'-end (N(7)-methyl 5'-triphosphoguanosine)-(2'-O-methyl-ribonucleoside)-(ribonucleotide) in mRNA + S-adenosyl-L-methionine = a 5'-end (N(7)-methyl 5'-triphosphoguanosine)-(2'-O-methyl-ribonucleoside)-(2'-O-methyl-ribonucleotide) in mRNA + S-adenosyl-L-homocysteine + H(+)</text>
        <dbReference type="Rhea" id="RHEA:67024"/>
        <dbReference type="Rhea" id="RHEA-COMP:17169"/>
        <dbReference type="Rhea" id="RHEA-COMP:17170"/>
        <dbReference type="ChEBI" id="CHEBI:15378"/>
        <dbReference type="ChEBI" id="CHEBI:57856"/>
        <dbReference type="ChEBI" id="CHEBI:59789"/>
        <dbReference type="ChEBI" id="CHEBI:167612"/>
        <dbReference type="ChEBI" id="CHEBI:167614"/>
        <dbReference type="EC" id="2.1.1.296"/>
    </reaction>
</comment>
<evidence type="ECO:0000256" key="2">
    <source>
        <dbReference type="ARBA" id="ARBA00021134"/>
    </source>
</evidence>
<evidence type="ECO:0000256" key="6">
    <source>
        <dbReference type="ARBA" id="ARBA00049477"/>
    </source>
</evidence>
<keyword evidence="3 7" id="KW-0489">Methyltransferase</keyword>
<dbReference type="GO" id="GO:0004483">
    <property type="term" value="F:methyltransferase cap1 activity"/>
    <property type="evidence" value="ECO:0007669"/>
    <property type="project" value="TreeGrafter"/>
</dbReference>
<evidence type="ECO:0000256" key="3">
    <source>
        <dbReference type="ARBA" id="ARBA00022603"/>
    </source>
</evidence>
<sequence length="461" mass="54311">MFVYIDGYLQIFMNGPLFTNLKTNMSILEKYSFKYCLKCDCQQFDGCKRYHGGLVNDFEPDLVENEWEINHLANLRCTLNGCKSQIGEFPSMHWNRHTDYTEISTGIKEQIIRRFRRKIPPVLTRAWIKFYDILCTFNLINLDSNNVRVMFQCEAPGAFINATNHFIKSRSTKLNFEWIANTLNPYYEQIDTLECISYDTFIREPDCYRNWFFGQSNKGNILEDSYMDSLNDYLKNRFHSKENLIDDDGTFDLITGDGAFDCCHCFDSQEESVFPLIKAEINISLKHLRHGGNLVVKFFTFFNCRTISLLYSLSNCFDKVSCYKPVASKKGNSEIYVICQHFQRLIYVRNWKEKLNHSNDLFIIGRQSIMDKFIEEISNIASTLTNRQIVAINRNIQLYKSMTDKDEKEIKNFKYRLAKRFINEFQLFSIAESDQLAYPSAYTNPSHSHVFIEKLKKFHLF</sequence>
<dbReference type="PANTHER" id="PTHR16121">
    <property type="entry name" value="CAP-SPECIFIC MRNA (NUCLEOSIDE-2'-O-)-METHYLTRANSFERASE 1-RELATED"/>
    <property type="match status" value="1"/>
</dbReference>
<evidence type="ECO:0000313" key="10">
    <source>
        <dbReference type="Proteomes" id="UP000194236"/>
    </source>
</evidence>
<name>A0A1Y3BAM5_EURMA</name>
<reference evidence="9 10" key="1">
    <citation type="submission" date="2017-03" db="EMBL/GenBank/DDBJ databases">
        <title>Genome Survey of Euroglyphus maynei.</title>
        <authorList>
            <person name="Arlian L.G."/>
            <person name="Morgan M.S."/>
            <person name="Rider S.D."/>
        </authorList>
    </citation>
    <scope>NUCLEOTIDE SEQUENCE [LARGE SCALE GENOMIC DNA]</scope>
    <source>
        <strain evidence="9">Arlian Lab</strain>
        <tissue evidence="9">Whole body</tissue>
    </source>
</reference>
<evidence type="ECO:0000256" key="5">
    <source>
        <dbReference type="ARBA" id="ARBA00022691"/>
    </source>
</evidence>
<dbReference type="PROSITE" id="PS51614">
    <property type="entry name" value="SAM_MT_ADRIFT"/>
    <property type="match status" value="1"/>
</dbReference>
<dbReference type="GO" id="GO:0120550">
    <property type="term" value="F:methyltransferase cap2 activity"/>
    <property type="evidence" value="ECO:0007669"/>
    <property type="project" value="UniProtKB-EC"/>
</dbReference>
<dbReference type="EC" id="2.1.1.296" evidence="1"/>
<comment type="caution">
    <text evidence="9">The sequence shown here is derived from an EMBL/GenBank/DDBJ whole genome shotgun (WGS) entry which is preliminary data.</text>
</comment>
<dbReference type="InterPro" id="IPR029063">
    <property type="entry name" value="SAM-dependent_MTases_sf"/>
</dbReference>
<dbReference type="InterPro" id="IPR002877">
    <property type="entry name" value="RNA_MeTrfase_FtsJ_dom"/>
</dbReference>
<feature type="binding site" evidence="7">
    <location>
        <position position="157"/>
    </location>
    <ligand>
        <name>S-adenosyl-L-methionine</name>
        <dbReference type="ChEBI" id="CHEBI:59789"/>
    </ligand>
</feature>
<keyword evidence="4 7" id="KW-0808">Transferase</keyword>